<organism evidence="2 3">
    <name type="scientific">Caerostris extrusa</name>
    <name type="common">Bark spider</name>
    <name type="synonym">Caerostris bankana</name>
    <dbReference type="NCBI Taxonomy" id="172846"/>
    <lineage>
        <taxon>Eukaryota</taxon>
        <taxon>Metazoa</taxon>
        <taxon>Ecdysozoa</taxon>
        <taxon>Arthropoda</taxon>
        <taxon>Chelicerata</taxon>
        <taxon>Arachnida</taxon>
        <taxon>Araneae</taxon>
        <taxon>Araneomorphae</taxon>
        <taxon>Entelegynae</taxon>
        <taxon>Araneoidea</taxon>
        <taxon>Araneidae</taxon>
        <taxon>Caerostris</taxon>
    </lineage>
</organism>
<feature type="compositionally biased region" description="Basic and acidic residues" evidence="1">
    <location>
        <begin position="17"/>
        <end position="34"/>
    </location>
</feature>
<feature type="region of interest" description="Disordered" evidence="1">
    <location>
        <begin position="1"/>
        <end position="54"/>
    </location>
</feature>
<accession>A0AAV4ULI3</accession>
<dbReference type="EMBL" id="BPLR01013083">
    <property type="protein sequence ID" value="GIY58623.1"/>
    <property type="molecule type" value="Genomic_DNA"/>
</dbReference>
<protein>
    <submittedName>
        <fullName evidence="2">Uncharacterized protein</fullName>
    </submittedName>
</protein>
<name>A0AAV4ULI3_CAEEX</name>
<reference evidence="2 3" key="1">
    <citation type="submission" date="2021-06" db="EMBL/GenBank/DDBJ databases">
        <title>Caerostris extrusa draft genome.</title>
        <authorList>
            <person name="Kono N."/>
            <person name="Arakawa K."/>
        </authorList>
    </citation>
    <scope>NUCLEOTIDE SEQUENCE [LARGE SCALE GENOMIC DNA]</scope>
</reference>
<dbReference type="AlphaFoldDB" id="A0AAV4ULI3"/>
<dbReference type="Proteomes" id="UP001054945">
    <property type="component" value="Unassembled WGS sequence"/>
</dbReference>
<evidence type="ECO:0000313" key="2">
    <source>
        <dbReference type="EMBL" id="GIY58623.1"/>
    </source>
</evidence>
<comment type="caution">
    <text evidence="2">The sequence shown here is derived from an EMBL/GenBank/DDBJ whole genome shotgun (WGS) entry which is preliminary data.</text>
</comment>
<gene>
    <name evidence="2" type="ORF">CEXT_444711</name>
</gene>
<evidence type="ECO:0000256" key="1">
    <source>
        <dbReference type="SAM" id="MobiDB-lite"/>
    </source>
</evidence>
<keyword evidence="3" id="KW-1185">Reference proteome</keyword>
<evidence type="ECO:0000313" key="3">
    <source>
        <dbReference type="Proteomes" id="UP001054945"/>
    </source>
</evidence>
<feature type="compositionally biased region" description="Polar residues" evidence="1">
    <location>
        <begin position="1"/>
        <end position="10"/>
    </location>
</feature>
<proteinExistence type="predicted"/>
<sequence length="92" mass="10214">MKLKQSSPNNCRGRPHLQPDERGAPVGGVHDKSDWMTGIEPNSAGVHGVDSNAPKTSRLGWREILRQTEPFVHGPTRGIGIHGDRKNMRKRL</sequence>
<feature type="region of interest" description="Disordered" evidence="1">
    <location>
        <begin position="71"/>
        <end position="92"/>
    </location>
</feature>